<evidence type="ECO:0000313" key="2">
    <source>
        <dbReference type="Proteomes" id="UP000306402"/>
    </source>
</evidence>
<organism evidence="1 2">
    <name type="scientific">Dyadobacter luticola</name>
    <dbReference type="NCBI Taxonomy" id="1979387"/>
    <lineage>
        <taxon>Bacteria</taxon>
        <taxon>Pseudomonadati</taxon>
        <taxon>Bacteroidota</taxon>
        <taxon>Cytophagia</taxon>
        <taxon>Cytophagales</taxon>
        <taxon>Spirosomataceae</taxon>
        <taxon>Dyadobacter</taxon>
    </lineage>
</organism>
<gene>
    <name evidence="1" type="ORF">FEN17_01885</name>
</gene>
<dbReference type="Proteomes" id="UP000306402">
    <property type="component" value="Unassembled WGS sequence"/>
</dbReference>
<reference evidence="1 2" key="1">
    <citation type="submission" date="2019-05" db="EMBL/GenBank/DDBJ databases">
        <authorList>
            <person name="Qu J.-H."/>
        </authorList>
    </citation>
    <scope>NUCLEOTIDE SEQUENCE [LARGE SCALE GENOMIC DNA]</scope>
    <source>
        <strain evidence="1 2">T17</strain>
    </source>
</reference>
<dbReference type="AlphaFoldDB" id="A0A5R9L1X8"/>
<proteinExistence type="predicted"/>
<comment type="caution">
    <text evidence="1">The sequence shown here is derived from an EMBL/GenBank/DDBJ whole genome shotgun (WGS) entry which is preliminary data.</text>
</comment>
<protein>
    <submittedName>
        <fullName evidence="1">Uncharacterized protein</fullName>
    </submittedName>
</protein>
<sequence>MRNELKIGMEQGYILEWLDRTINEFNPTQTQSANFEDHRFQSFSEEVRDEKAKQIAYLKKLAFNYPKKRKFQEVLDSYFSALNNLIDNAKRNLKLIAAESVISKKALELSVASLADIHTFLLTRYTVSISPDEPLRKYNLEVPAIDFAQPTDNILLSSHPALASLIRDEFNAVFNIGNLVNITSRQAEYFKDLNDQICTREQQNPGDEYFCSLELLLIERNFNSTRFVKYLSHRFTNQIEEDASGNSIEKLAYLQKSFNQIPVIKGLAYDRQHDDLSLTINNWFICEIEFRSRSNTGKGSESPYTAPKANSYIKKTADKVLCKLTVDQLALFFKAADQSKIIAAKSLSAIFHAVAPYLSTPYKENISHGSLRSKSYSVEGRDKEQLLSFLAKLTRQIEEL</sequence>
<evidence type="ECO:0000313" key="1">
    <source>
        <dbReference type="EMBL" id="TLV02408.1"/>
    </source>
</evidence>
<dbReference type="OrthoDB" id="636834at2"/>
<keyword evidence="2" id="KW-1185">Reference proteome</keyword>
<name>A0A5R9L1X8_9BACT</name>
<dbReference type="EMBL" id="VCEJ01000002">
    <property type="protein sequence ID" value="TLV02408.1"/>
    <property type="molecule type" value="Genomic_DNA"/>
</dbReference>
<accession>A0A5R9L1X8</accession>